<dbReference type="Pfam" id="PF01740">
    <property type="entry name" value="STAS"/>
    <property type="match status" value="1"/>
</dbReference>
<evidence type="ECO:0000313" key="5">
    <source>
        <dbReference type="Proteomes" id="UP001501842"/>
    </source>
</evidence>
<comment type="similarity">
    <text evidence="1 2">Belongs to the anti-sigma-factor antagonist family.</text>
</comment>
<reference evidence="4 5" key="1">
    <citation type="journal article" date="2019" name="Int. J. Syst. Evol. Microbiol.">
        <title>The Global Catalogue of Microorganisms (GCM) 10K type strain sequencing project: providing services to taxonomists for standard genome sequencing and annotation.</title>
        <authorList>
            <consortium name="The Broad Institute Genomics Platform"/>
            <consortium name="The Broad Institute Genome Sequencing Center for Infectious Disease"/>
            <person name="Wu L."/>
            <person name="Ma J."/>
        </authorList>
    </citation>
    <scope>NUCLEOTIDE SEQUENCE [LARGE SCALE GENOMIC DNA]</scope>
    <source>
        <strain evidence="4 5">JCM 8201</strain>
    </source>
</reference>
<dbReference type="PANTHER" id="PTHR33495">
    <property type="entry name" value="ANTI-SIGMA FACTOR ANTAGONIST TM_1081-RELATED-RELATED"/>
    <property type="match status" value="1"/>
</dbReference>
<dbReference type="PANTHER" id="PTHR33495:SF2">
    <property type="entry name" value="ANTI-SIGMA FACTOR ANTAGONIST TM_1081-RELATED"/>
    <property type="match status" value="1"/>
</dbReference>
<organism evidence="4 5">
    <name type="scientific">Actinocorallia aurantiaca</name>
    <dbReference type="NCBI Taxonomy" id="46204"/>
    <lineage>
        <taxon>Bacteria</taxon>
        <taxon>Bacillati</taxon>
        <taxon>Actinomycetota</taxon>
        <taxon>Actinomycetes</taxon>
        <taxon>Streptosporangiales</taxon>
        <taxon>Thermomonosporaceae</taxon>
        <taxon>Actinocorallia</taxon>
    </lineage>
</organism>
<evidence type="ECO:0000256" key="2">
    <source>
        <dbReference type="RuleBase" id="RU003749"/>
    </source>
</evidence>
<proteinExistence type="inferred from homology"/>
<gene>
    <name evidence="4" type="ORF">GCM10010439_01610</name>
</gene>
<accession>A0ABN3TUK3</accession>
<protein>
    <recommendedName>
        <fullName evidence="2">Anti-sigma factor antagonist</fullName>
    </recommendedName>
</protein>
<evidence type="ECO:0000313" key="4">
    <source>
        <dbReference type="EMBL" id="GAA2718506.1"/>
    </source>
</evidence>
<dbReference type="PROSITE" id="PS50801">
    <property type="entry name" value="STAS"/>
    <property type="match status" value="1"/>
</dbReference>
<feature type="domain" description="STAS" evidence="3">
    <location>
        <begin position="5"/>
        <end position="114"/>
    </location>
</feature>
<dbReference type="NCBIfam" id="TIGR00377">
    <property type="entry name" value="ant_ant_sig"/>
    <property type="match status" value="1"/>
</dbReference>
<name>A0ABN3TUK3_9ACTN</name>
<dbReference type="CDD" id="cd07043">
    <property type="entry name" value="STAS_anti-anti-sigma_factors"/>
    <property type="match status" value="1"/>
</dbReference>
<dbReference type="InterPro" id="IPR003658">
    <property type="entry name" value="Anti-sigma_ant"/>
</dbReference>
<dbReference type="EMBL" id="BAAATZ010000002">
    <property type="protein sequence ID" value="GAA2718506.1"/>
    <property type="molecule type" value="Genomic_DNA"/>
</dbReference>
<dbReference type="InterPro" id="IPR002645">
    <property type="entry name" value="STAS_dom"/>
</dbReference>
<evidence type="ECO:0000256" key="1">
    <source>
        <dbReference type="ARBA" id="ARBA00009013"/>
    </source>
</evidence>
<dbReference type="SUPFAM" id="SSF52091">
    <property type="entry name" value="SpoIIaa-like"/>
    <property type="match status" value="1"/>
</dbReference>
<comment type="caution">
    <text evidence="4">The sequence shown here is derived from an EMBL/GenBank/DDBJ whole genome shotgun (WGS) entry which is preliminary data.</text>
</comment>
<sequence>MTRTLTITATEVPSGTVLALAGDLHLHTAGQLRDILKKTDLDAGQQLIIDMKALDFCDSSGIAALVAAYRHAQKSRATLALTAPSARLARLLALSGLDRFLALYPTTAEAQAAWTPPSP</sequence>
<dbReference type="RefSeq" id="WP_344448092.1">
    <property type="nucleotide sequence ID" value="NZ_BAAATZ010000002.1"/>
</dbReference>
<dbReference type="Gene3D" id="3.30.750.24">
    <property type="entry name" value="STAS domain"/>
    <property type="match status" value="1"/>
</dbReference>
<dbReference type="Proteomes" id="UP001501842">
    <property type="component" value="Unassembled WGS sequence"/>
</dbReference>
<evidence type="ECO:0000259" key="3">
    <source>
        <dbReference type="PROSITE" id="PS50801"/>
    </source>
</evidence>
<dbReference type="InterPro" id="IPR036513">
    <property type="entry name" value="STAS_dom_sf"/>
</dbReference>
<keyword evidence="5" id="KW-1185">Reference proteome</keyword>